<dbReference type="InterPro" id="IPR027417">
    <property type="entry name" value="P-loop_NTPase"/>
</dbReference>
<keyword evidence="2" id="KW-1133">Transmembrane helix</keyword>
<feature type="transmembrane region" description="Helical" evidence="2">
    <location>
        <begin position="92"/>
        <end position="113"/>
    </location>
</feature>
<name>A0ABC9Z3W0_9NOCA</name>
<accession>A0ABC9Z3W0</accession>
<dbReference type="Proteomes" id="UP000037179">
    <property type="component" value="Unassembled WGS sequence"/>
</dbReference>
<reference evidence="4" key="1">
    <citation type="submission" date="2015-07" db="EMBL/GenBank/DDBJ databases">
        <title>Nocardia seriolae U-1 whole genome shotgun sequence.</title>
        <authorList>
            <person name="Imajoh M."/>
            <person name="Fukumoto Y."/>
            <person name="Sukeda M."/>
            <person name="Yamane J."/>
            <person name="Yamasaki K."/>
            <person name="Shimizu M."/>
            <person name="Ohnishi K."/>
            <person name="Oshima S."/>
        </authorList>
    </citation>
    <scope>NUCLEOTIDE SEQUENCE [LARGE SCALE GENOMIC DNA]</scope>
    <source>
        <strain evidence="4">U-1</strain>
    </source>
</reference>
<feature type="transmembrane region" description="Helical" evidence="2">
    <location>
        <begin position="53"/>
        <end position="72"/>
    </location>
</feature>
<feature type="transmembrane region" description="Helical" evidence="2">
    <location>
        <begin position="20"/>
        <end position="41"/>
    </location>
</feature>
<sequence length="623" mass="67896">MQQATDWHWPDASGVLHGLGTGIAALAVVSVVVLVGLAAAYRWPLSAARLRNFSVATVALPMVSAVASWSWSVPFALFWTGASRISGGDWSGLRAMLVVAVPAGSLVAVWWWAKFLLKTDTVYLKSVAHTERVKAALAERRSRAAARAAKLGAPYSAGANIVLGTHADQTDAKPPGLWRALTSRHMHWLMVPHREVKKHLGIIATTGSGKTQLIIRFVLAVLDYEWRAWWQWKDVPGMRARHPRPLIVVITCKGGQDDIELGTELVGFLLAMGIDPDRIATVVPGGDRLDIYQNMPARDMRAIHQDLIAPGEATTSEGQHFDEMRRRIVSMVIDAPIGPPNSPAEFLRRLNPEVIKDIWGHSPDIVRQVKALQADKVPQIDDALIRCTNLFELLTDADGRIVFDGGKQLEDIDFLFMTVPALDRDAARAQVSATLRLIMQRAGRTARHARRSVTVFLDEASKLNSKAGSIELEDVAERGRSQGVSLVFSSQSPEGLAGNKWELDRLLKACAGGMILGYFENAGELCKHFGSVRYLLPSRHLIKGQRHGDEGQVSVGERWLVDPDRVRGFDIGEFVYAKGGHADFGRVVQAHRATVTPLPGTPAAEAARRSDAAGGTDTATAAA</sequence>
<reference evidence="3 4" key="2">
    <citation type="journal article" date="2016" name="Genome Announc.">
        <title>Draft Genome Sequence of Erythromycin- and Oxytetracycline-Sensitive Nocardia seriolae Strain U-1 (NBRC 110359).</title>
        <authorList>
            <person name="Imajoh M."/>
            <person name="Sukeda M."/>
            <person name="Shimizu M."/>
            <person name="Yamane J."/>
            <person name="Ohnishi K."/>
            <person name="Oshima S."/>
        </authorList>
    </citation>
    <scope>NUCLEOTIDE SEQUENCE [LARGE SCALE GENOMIC DNA]</scope>
    <source>
        <strain evidence="3 4">U-1</strain>
    </source>
</reference>
<proteinExistence type="predicted"/>
<dbReference type="AlphaFoldDB" id="A0ABC9Z3W0"/>
<organism evidence="3 4">
    <name type="scientific">Nocardia seriolae</name>
    <dbReference type="NCBI Taxonomy" id="37332"/>
    <lineage>
        <taxon>Bacteria</taxon>
        <taxon>Bacillati</taxon>
        <taxon>Actinomycetota</taxon>
        <taxon>Actinomycetes</taxon>
        <taxon>Mycobacteriales</taxon>
        <taxon>Nocardiaceae</taxon>
        <taxon>Nocardia</taxon>
    </lineage>
</organism>
<dbReference type="SUPFAM" id="SSF52540">
    <property type="entry name" value="P-loop containing nucleoside triphosphate hydrolases"/>
    <property type="match status" value="1"/>
</dbReference>
<evidence type="ECO:0000256" key="1">
    <source>
        <dbReference type="SAM" id="MobiDB-lite"/>
    </source>
</evidence>
<dbReference type="PANTHER" id="PTHR30121">
    <property type="entry name" value="UNCHARACTERIZED PROTEIN YJGR-RELATED"/>
    <property type="match status" value="1"/>
</dbReference>
<gene>
    <name evidence="3" type="ORF">NSK11_contig00164-0018</name>
</gene>
<dbReference type="InterPro" id="IPR051162">
    <property type="entry name" value="T4SS_component"/>
</dbReference>
<dbReference type="PANTHER" id="PTHR30121:SF6">
    <property type="entry name" value="SLR6007 PROTEIN"/>
    <property type="match status" value="1"/>
</dbReference>
<dbReference type="EMBL" id="BBYQ01000164">
    <property type="protein sequence ID" value="GAP32547.1"/>
    <property type="molecule type" value="Genomic_DNA"/>
</dbReference>
<evidence type="ECO:0000313" key="4">
    <source>
        <dbReference type="Proteomes" id="UP000037179"/>
    </source>
</evidence>
<dbReference type="CDD" id="cd01127">
    <property type="entry name" value="TrwB_TraG_TraD_VirD4"/>
    <property type="match status" value="1"/>
</dbReference>
<keyword evidence="4" id="KW-1185">Reference proteome</keyword>
<dbReference type="Gene3D" id="3.40.50.300">
    <property type="entry name" value="P-loop containing nucleotide triphosphate hydrolases"/>
    <property type="match status" value="1"/>
</dbReference>
<evidence type="ECO:0000256" key="2">
    <source>
        <dbReference type="SAM" id="Phobius"/>
    </source>
</evidence>
<evidence type="ECO:0008006" key="5">
    <source>
        <dbReference type="Google" id="ProtNLM"/>
    </source>
</evidence>
<evidence type="ECO:0000313" key="3">
    <source>
        <dbReference type="EMBL" id="GAP32547.1"/>
    </source>
</evidence>
<keyword evidence="2" id="KW-0472">Membrane</keyword>
<keyword evidence="2" id="KW-0812">Transmembrane</keyword>
<feature type="region of interest" description="Disordered" evidence="1">
    <location>
        <begin position="598"/>
        <end position="623"/>
    </location>
</feature>
<feature type="compositionally biased region" description="Low complexity" evidence="1">
    <location>
        <begin position="612"/>
        <end position="623"/>
    </location>
</feature>
<comment type="caution">
    <text evidence="3">The sequence shown here is derived from an EMBL/GenBank/DDBJ whole genome shotgun (WGS) entry which is preliminary data.</text>
</comment>
<protein>
    <recommendedName>
        <fullName evidence="5">TraD/TraG TraM recognition site domain-containing protein</fullName>
    </recommendedName>
</protein>